<dbReference type="GO" id="GO:0046872">
    <property type="term" value="F:metal ion binding"/>
    <property type="evidence" value="ECO:0007669"/>
    <property type="project" value="UniProtKB-KW"/>
</dbReference>
<feature type="region of interest" description="Disordered" evidence="15">
    <location>
        <begin position="331"/>
        <end position="465"/>
    </location>
</feature>
<dbReference type="GO" id="GO:0005524">
    <property type="term" value="F:ATP binding"/>
    <property type="evidence" value="ECO:0007669"/>
    <property type="project" value="UniProtKB-UniRule"/>
</dbReference>
<evidence type="ECO:0000256" key="9">
    <source>
        <dbReference type="ARBA" id="ARBA00023306"/>
    </source>
</evidence>
<organism evidence="17 18">
    <name type="scientific">Steinernema carpocapsae</name>
    <name type="common">Entomopathogenic nematode</name>
    <dbReference type="NCBI Taxonomy" id="34508"/>
    <lineage>
        <taxon>Eukaryota</taxon>
        <taxon>Metazoa</taxon>
        <taxon>Ecdysozoa</taxon>
        <taxon>Nematoda</taxon>
        <taxon>Chromadorea</taxon>
        <taxon>Rhabditida</taxon>
        <taxon>Tylenchina</taxon>
        <taxon>Panagrolaimomorpha</taxon>
        <taxon>Strongyloidoidea</taxon>
        <taxon>Steinernematidae</taxon>
        <taxon>Steinernema</taxon>
    </lineage>
</organism>
<dbReference type="SMART" id="SM00220">
    <property type="entry name" value="S_TKc"/>
    <property type="match status" value="1"/>
</dbReference>
<dbReference type="PANTHER" id="PTHR11042:SF183">
    <property type="entry name" value="MEMBRANE-ASSOCIATED TYROSINE- AND THREONINE-SPECIFIC CDC2-INHIBITORY KINASE"/>
    <property type="match status" value="1"/>
</dbReference>
<dbReference type="InterPro" id="IPR000719">
    <property type="entry name" value="Prot_kinase_dom"/>
</dbReference>
<dbReference type="InterPro" id="IPR008271">
    <property type="entry name" value="Ser/Thr_kinase_AS"/>
</dbReference>
<comment type="catalytic activity">
    <reaction evidence="11">
        <text>L-threonyl-[protein] + ATP = O-phospho-L-threonyl-[protein] + ADP + H(+)</text>
        <dbReference type="Rhea" id="RHEA:46608"/>
        <dbReference type="Rhea" id="RHEA-COMP:11060"/>
        <dbReference type="Rhea" id="RHEA-COMP:11605"/>
        <dbReference type="ChEBI" id="CHEBI:15378"/>
        <dbReference type="ChEBI" id="CHEBI:30013"/>
        <dbReference type="ChEBI" id="CHEBI:30616"/>
        <dbReference type="ChEBI" id="CHEBI:61977"/>
        <dbReference type="ChEBI" id="CHEBI:456216"/>
        <dbReference type="EC" id="2.7.11.1"/>
    </reaction>
</comment>
<dbReference type="GO" id="GO:0051321">
    <property type="term" value="P:meiotic cell cycle"/>
    <property type="evidence" value="ECO:0007669"/>
    <property type="project" value="TreeGrafter"/>
</dbReference>
<accession>A0A4U5PA60</accession>
<protein>
    <recommendedName>
        <fullName evidence="1">non-specific serine/threonine protein kinase</fullName>
        <ecNumber evidence="1">2.7.11.1</ecNumber>
    </recommendedName>
</protein>
<evidence type="ECO:0000313" key="17">
    <source>
        <dbReference type="EMBL" id="TKR93060.1"/>
    </source>
</evidence>
<evidence type="ECO:0000256" key="4">
    <source>
        <dbReference type="ARBA" id="ARBA00022723"/>
    </source>
</evidence>
<feature type="region of interest" description="Disordered" evidence="15">
    <location>
        <begin position="32"/>
        <end position="51"/>
    </location>
</feature>
<dbReference type="PANTHER" id="PTHR11042">
    <property type="entry name" value="EUKARYOTIC TRANSLATION INITIATION FACTOR 2-ALPHA KINASE EIF2-ALPHA KINASE -RELATED"/>
    <property type="match status" value="1"/>
</dbReference>
<reference evidence="17 18" key="2">
    <citation type="journal article" date="2019" name="G3 (Bethesda)">
        <title>Hybrid Assembly of the Genome of the Entomopathogenic Nematode Steinernema carpocapsae Identifies the X-Chromosome.</title>
        <authorList>
            <person name="Serra L."/>
            <person name="Macchietto M."/>
            <person name="Macias-Munoz A."/>
            <person name="McGill C.J."/>
            <person name="Rodriguez I.M."/>
            <person name="Rodriguez B."/>
            <person name="Murad R."/>
            <person name="Mortazavi A."/>
        </authorList>
    </citation>
    <scope>NUCLEOTIDE SEQUENCE [LARGE SCALE GENOMIC DNA]</scope>
    <source>
        <strain evidence="17 18">ALL</strain>
    </source>
</reference>
<keyword evidence="18" id="KW-1185">Reference proteome</keyword>
<keyword evidence="7 13" id="KW-0067">ATP-binding</keyword>
<comment type="similarity">
    <text evidence="10">Belongs to the protein kinase superfamily. Ser/Thr protein kinase family. GCN2 subfamily.</text>
</comment>
<reference evidence="17 18" key="1">
    <citation type="journal article" date="2015" name="Genome Biol.">
        <title>Comparative genomics of Steinernema reveals deeply conserved gene regulatory networks.</title>
        <authorList>
            <person name="Dillman A.R."/>
            <person name="Macchietto M."/>
            <person name="Porter C.F."/>
            <person name="Rogers A."/>
            <person name="Williams B."/>
            <person name="Antoshechkin I."/>
            <person name="Lee M.M."/>
            <person name="Goodwin Z."/>
            <person name="Lu X."/>
            <person name="Lewis E.E."/>
            <person name="Goodrich-Blair H."/>
            <person name="Stock S.P."/>
            <person name="Adams B.J."/>
            <person name="Sternberg P.W."/>
            <person name="Mortazavi A."/>
        </authorList>
    </citation>
    <scope>NUCLEOTIDE SEQUENCE [LARGE SCALE GENOMIC DNA]</scope>
    <source>
        <strain evidence="17 18">ALL</strain>
    </source>
</reference>
<dbReference type="Gene3D" id="3.30.200.20">
    <property type="entry name" value="Phosphorylase Kinase, domain 1"/>
    <property type="match status" value="1"/>
</dbReference>
<evidence type="ECO:0000256" key="13">
    <source>
        <dbReference type="PROSITE-ProRule" id="PRU10141"/>
    </source>
</evidence>
<evidence type="ECO:0000256" key="6">
    <source>
        <dbReference type="ARBA" id="ARBA00022777"/>
    </source>
</evidence>
<dbReference type="GO" id="GO:0005634">
    <property type="term" value="C:nucleus"/>
    <property type="evidence" value="ECO:0007669"/>
    <property type="project" value="TreeGrafter"/>
</dbReference>
<evidence type="ECO:0000256" key="1">
    <source>
        <dbReference type="ARBA" id="ARBA00012513"/>
    </source>
</evidence>
<evidence type="ECO:0000256" key="7">
    <source>
        <dbReference type="ARBA" id="ARBA00022840"/>
    </source>
</evidence>
<sequence length="465" mass="52173">MPEQLFNSSAILGGTPEIPYFDQSWITKRTKRASQRHNPASVPGTPTTCPNSQRRFAQQLKRFNVVSKGKSTEEVMAKSSSYRRSSQASFFDQCFDVRGILGRGSFGEVLAVVSRDTGIASAIKRQLHPYFSNYDRETALREVRNFTLLPDHPNLLHLELAWEEKGLLYLQTELCVGNLEEYTRLYTLSELEVRFILKDLLKALAALHHCGLIHFDVKPENILISEDGMCKLGDFGLLFDMIKDQSGDFYHEGDCRYLDVYILERHHRPTPASDVFSLGLSILELATDLDLPGNGERWEDLRNGILPEKLISALSPDLLDMIRRMIVRDPAQRPSASELLTEPIMADLSSEQRPQFKPLPRPSMDKISSPPRKKPRRSARLQIKNNEFPSPFRTPPSSSGGSDVSRSRSTTPVAFKNPQLTPSPKLSVNSPGFPLTPTRVAASAGKNPKRRLVFGSPTTHLLSSC</sequence>
<evidence type="ECO:0000256" key="14">
    <source>
        <dbReference type="RuleBase" id="RU000304"/>
    </source>
</evidence>
<dbReference type="Gene3D" id="1.10.510.10">
    <property type="entry name" value="Transferase(Phosphotransferase) domain 1"/>
    <property type="match status" value="1"/>
</dbReference>
<dbReference type="STRING" id="34508.A0A4U5PA60"/>
<keyword evidence="2 14" id="KW-0723">Serine/threonine-protein kinase</keyword>
<feature type="compositionally biased region" description="Polar residues" evidence="15">
    <location>
        <begin position="456"/>
        <end position="465"/>
    </location>
</feature>
<feature type="domain" description="Protein kinase" evidence="16">
    <location>
        <begin position="95"/>
        <end position="345"/>
    </location>
</feature>
<dbReference type="InterPro" id="IPR050339">
    <property type="entry name" value="CC_SR_Kinase"/>
</dbReference>
<dbReference type="InterPro" id="IPR011009">
    <property type="entry name" value="Kinase-like_dom_sf"/>
</dbReference>
<dbReference type="PROSITE" id="PS00108">
    <property type="entry name" value="PROTEIN_KINASE_ST"/>
    <property type="match status" value="1"/>
</dbReference>
<dbReference type="InterPro" id="IPR017441">
    <property type="entry name" value="Protein_kinase_ATP_BS"/>
</dbReference>
<comment type="catalytic activity">
    <reaction evidence="12">
        <text>L-seryl-[protein] + ATP = O-phospho-L-seryl-[protein] + ADP + H(+)</text>
        <dbReference type="Rhea" id="RHEA:17989"/>
        <dbReference type="Rhea" id="RHEA-COMP:9863"/>
        <dbReference type="Rhea" id="RHEA-COMP:11604"/>
        <dbReference type="ChEBI" id="CHEBI:15378"/>
        <dbReference type="ChEBI" id="CHEBI:29999"/>
        <dbReference type="ChEBI" id="CHEBI:30616"/>
        <dbReference type="ChEBI" id="CHEBI:83421"/>
        <dbReference type="ChEBI" id="CHEBI:456216"/>
        <dbReference type="EC" id="2.7.11.1"/>
    </reaction>
</comment>
<dbReference type="PROSITE" id="PS50011">
    <property type="entry name" value="PROTEIN_KINASE_DOM"/>
    <property type="match status" value="1"/>
</dbReference>
<dbReference type="AlphaFoldDB" id="A0A4U5PA60"/>
<proteinExistence type="inferred from homology"/>
<dbReference type="GO" id="GO:0004674">
    <property type="term" value="F:protein serine/threonine kinase activity"/>
    <property type="evidence" value="ECO:0007669"/>
    <property type="project" value="UniProtKB-KW"/>
</dbReference>
<evidence type="ECO:0000256" key="15">
    <source>
        <dbReference type="SAM" id="MobiDB-lite"/>
    </source>
</evidence>
<feature type="binding site" evidence="13">
    <location>
        <position position="124"/>
    </location>
    <ligand>
        <name>ATP</name>
        <dbReference type="ChEBI" id="CHEBI:30616"/>
    </ligand>
</feature>
<evidence type="ECO:0000313" key="18">
    <source>
        <dbReference type="Proteomes" id="UP000298663"/>
    </source>
</evidence>
<dbReference type="PROSITE" id="PS00107">
    <property type="entry name" value="PROTEIN_KINASE_ATP"/>
    <property type="match status" value="1"/>
</dbReference>
<dbReference type="OrthoDB" id="5337378at2759"/>
<feature type="compositionally biased region" description="Low complexity" evidence="15">
    <location>
        <begin position="388"/>
        <end position="409"/>
    </location>
</feature>
<evidence type="ECO:0000256" key="10">
    <source>
        <dbReference type="ARBA" id="ARBA00037982"/>
    </source>
</evidence>
<keyword evidence="6" id="KW-0418">Kinase</keyword>
<dbReference type="EC" id="2.7.11.1" evidence="1"/>
<keyword evidence="8" id="KW-0460">Magnesium</keyword>
<dbReference type="GO" id="GO:0005737">
    <property type="term" value="C:cytoplasm"/>
    <property type="evidence" value="ECO:0007669"/>
    <property type="project" value="TreeGrafter"/>
</dbReference>
<evidence type="ECO:0000256" key="5">
    <source>
        <dbReference type="ARBA" id="ARBA00022741"/>
    </source>
</evidence>
<evidence type="ECO:0000256" key="11">
    <source>
        <dbReference type="ARBA" id="ARBA00047899"/>
    </source>
</evidence>
<evidence type="ECO:0000259" key="16">
    <source>
        <dbReference type="PROSITE" id="PS50011"/>
    </source>
</evidence>
<evidence type="ECO:0000256" key="12">
    <source>
        <dbReference type="ARBA" id="ARBA00048679"/>
    </source>
</evidence>
<dbReference type="EMBL" id="AZBU02000002">
    <property type="protein sequence ID" value="TKR93060.1"/>
    <property type="molecule type" value="Genomic_DNA"/>
</dbReference>
<comment type="caution">
    <text evidence="17">The sequence shown here is derived from an EMBL/GenBank/DDBJ whole genome shotgun (WGS) entry which is preliminary data.</text>
</comment>
<dbReference type="GO" id="GO:0110031">
    <property type="term" value="P:negative regulation of G2/MI transition of meiotic cell cycle"/>
    <property type="evidence" value="ECO:0007669"/>
    <property type="project" value="TreeGrafter"/>
</dbReference>
<feature type="compositionally biased region" description="Polar residues" evidence="15">
    <location>
        <begin position="418"/>
        <end position="430"/>
    </location>
</feature>
<keyword evidence="5 13" id="KW-0547">Nucleotide-binding</keyword>
<evidence type="ECO:0000256" key="3">
    <source>
        <dbReference type="ARBA" id="ARBA00022679"/>
    </source>
</evidence>
<dbReference type="Pfam" id="PF00069">
    <property type="entry name" value="Pkinase"/>
    <property type="match status" value="1"/>
</dbReference>
<evidence type="ECO:0000256" key="2">
    <source>
        <dbReference type="ARBA" id="ARBA00022527"/>
    </source>
</evidence>
<keyword evidence="3" id="KW-0808">Transferase</keyword>
<evidence type="ECO:0000256" key="8">
    <source>
        <dbReference type="ARBA" id="ARBA00022842"/>
    </source>
</evidence>
<gene>
    <name evidence="17" type="ORF">L596_007592</name>
</gene>
<dbReference type="Proteomes" id="UP000298663">
    <property type="component" value="Unassembled WGS sequence"/>
</dbReference>
<name>A0A4U5PA60_STECR</name>
<keyword evidence="4" id="KW-0479">Metal-binding</keyword>
<keyword evidence="9" id="KW-0131">Cell cycle</keyword>
<dbReference type="SUPFAM" id="SSF56112">
    <property type="entry name" value="Protein kinase-like (PK-like)"/>
    <property type="match status" value="1"/>
</dbReference>